<reference evidence="2 3" key="1">
    <citation type="submission" date="2019-03" db="EMBL/GenBank/DDBJ databases">
        <title>First draft genome of Liparis tanakae, snailfish: a comprehensive survey of snailfish specific genes.</title>
        <authorList>
            <person name="Kim W."/>
            <person name="Song I."/>
            <person name="Jeong J.-H."/>
            <person name="Kim D."/>
            <person name="Kim S."/>
            <person name="Ryu S."/>
            <person name="Song J.Y."/>
            <person name="Lee S.K."/>
        </authorList>
    </citation>
    <scope>NUCLEOTIDE SEQUENCE [LARGE SCALE GENOMIC DNA]</scope>
    <source>
        <tissue evidence="2">Muscle</tissue>
    </source>
</reference>
<organism evidence="2 3">
    <name type="scientific">Liparis tanakae</name>
    <name type="common">Tanaka's snailfish</name>
    <dbReference type="NCBI Taxonomy" id="230148"/>
    <lineage>
        <taxon>Eukaryota</taxon>
        <taxon>Metazoa</taxon>
        <taxon>Chordata</taxon>
        <taxon>Craniata</taxon>
        <taxon>Vertebrata</taxon>
        <taxon>Euteleostomi</taxon>
        <taxon>Actinopterygii</taxon>
        <taxon>Neopterygii</taxon>
        <taxon>Teleostei</taxon>
        <taxon>Neoteleostei</taxon>
        <taxon>Acanthomorphata</taxon>
        <taxon>Eupercaria</taxon>
        <taxon>Perciformes</taxon>
        <taxon>Cottioidei</taxon>
        <taxon>Cottales</taxon>
        <taxon>Liparidae</taxon>
        <taxon>Liparis</taxon>
    </lineage>
</organism>
<feature type="region of interest" description="Disordered" evidence="1">
    <location>
        <begin position="1"/>
        <end position="64"/>
    </location>
</feature>
<name>A0A4Z2ENX5_9TELE</name>
<dbReference type="Proteomes" id="UP000314294">
    <property type="component" value="Unassembled WGS sequence"/>
</dbReference>
<feature type="compositionally biased region" description="Basic and acidic residues" evidence="1">
    <location>
        <begin position="37"/>
        <end position="46"/>
    </location>
</feature>
<evidence type="ECO:0000313" key="2">
    <source>
        <dbReference type="EMBL" id="TNN30290.1"/>
    </source>
</evidence>
<evidence type="ECO:0000313" key="3">
    <source>
        <dbReference type="Proteomes" id="UP000314294"/>
    </source>
</evidence>
<evidence type="ECO:0000256" key="1">
    <source>
        <dbReference type="SAM" id="MobiDB-lite"/>
    </source>
</evidence>
<gene>
    <name evidence="2" type="ORF">EYF80_059552</name>
</gene>
<sequence length="106" mass="11647">MLSDEAQQQLLHMLQRAINKPAATERGVQGPEDGPESGERERRDDSSPAAPRRSEASPQNASLSLDVIARKTFIWSPIAHGPAGADEEEEEEEEEEGWRGAKGVNR</sequence>
<keyword evidence="3" id="KW-1185">Reference proteome</keyword>
<accession>A0A4Z2ENX5</accession>
<comment type="caution">
    <text evidence="2">The sequence shown here is derived from an EMBL/GenBank/DDBJ whole genome shotgun (WGS) entry which is preliminary data.</text>
</comment>
<dbReference type="AlphaFoldDB" id="A0A4Z2ENX5"/>
<dbReference type="EMBL" id="SRLO01004654">
    <property type="protein sequence ID" value="TNN30290.1"/>
    <property type="molecule type" value="Genomic_DNA"/>
</dbReference>
<feature type="region of interest" description="Disordered" evidence="1">
    <location>
        <begin position="79"/>
        <end position="106"/>
    </location>
</feature>
<protein>
    <submittedName>
        <fullName evidence="2">Uncharacterized protein</fullName>
    </submittedName>
</protein>
<feature type="compositionally biased region" description="Polar residues" evidence="1">
    <location>
        <begin position="1"/>
        <end position="10"/>
    </location>
</feature>
<proteinExistence type="predicted"/>
<feature type="compositionally biased region" description="Acidic residues" evidence="1">
    <location>
        <begin position="85"/>
        <end position="96"/>
    </location>
</feature>